<evidence type="ECO:0000313" key="1">
    <source>
        <dbReference type="EMBL" id="AOS43314.1"/>
    </source>
</evidence>
<gene>
    <name evidence="1" type="ORF">Verru16b_00357</name>
</gene>
<protein>
    <submittedName>
        <fullName evidence="1">Uncharacterized protein</fullName>
    </submittedName>
</protein>
<organism evidence="1 2">
    <name type="scientific">Lacunisphaera limnophila</name>
    <dbReference type="NCBI Taxonomy" id="1838286"/>
    <lineage>
        <taxon>Bacteria</taxon>
        <taxon>Pseudomonadati</taxon>
        <taxon>Verrucomicrobiota</taxon>
        <taxon>Opitutia</taxon>
        <taxon>Opitutales</taxon>
        <taxon>Opitutaceae</taxon>
        <taxon>Lacunisphaera</taxon>
    </lineage>
</organism>
<sequence length="157" mass="16220">MLAATVLTAVALAALLAASDAPFRNPAPAGAEFIFTFRALGGRVEQGGAAPEQDDRPVHMRATAPAGRGRTVVVVSVDVDGLVQQQVYRPKGVKSDGASVGEWRVPLAPGGHRIAVSVARGAAPGAPRQEWTGEVLAVEGKLVVLSFDSATGYRLEP</sequence>
<name>A0A1D8AR14_9BACT</name>
<dbReference type="STRING" id="1838286.Verru16b_00357"/>
<accession>A0A1D8AR14</accession>
<evidence type="ECO:0000313" key="2">
    <source>
        <dbReference type="Proteomes" id="UP000095228"/>
    </source>
</evidence>
<dbReference type="KEGG" id="obg:Verru16b_00357"/>
<dbReference type="Proteomes" id="UP000095228">
    <property type="component" value="Chromosome"/>
</dbReference>
<reference evidence="1 2" key="1">
    <citation type="submission" date="2016-06" db="EMBL/GenBank/DDBJ databases">
        <title>Three novel species with peptidoglycan cell walls form the new genus Lacunisphaera gen. nov. in the family Opitutaceae of the verrucomicrobial subdivision 4.</title>
        <authorList>
            <person name="Rast P."/>
            <person name="Gloeckner I."/>
            <person name="Jogler M."/>
            <person name="Boedeker C."/>
            <person name="Jeske O."/>
            <person name="Wiegand S."/>
            <person name="Reinhardt R."/>
            <person name="Schumann P."/>
            <person name="Rohde M."/>
            <person name="Spring S."/>
            <person name="Gloeckner F.O."/>
            <person name="Jogler C."/>
        </authorList>
    </citation>
    <scope>NUCLEOTIDE SEQUENCE [LARGE SCALE GENOMIC DNA]</scope>
    <source>
        <strain evidence="1 2">IG16b</strain>
    </source>
</reference>
<proteinExistence type="predicted"/>
<dbReference type="EMBL" id="CP016094">
    <property type="protein sequence ID" value="AOS43314.1"/>
    <property type="molecule type" value="Genomic_DNA"/>
</dbReference>
<keyword evidence="2" id="KW-1185">Reference proteome</keyword>
<dbReference type="RefSeq" id="WP_069960681.1">
    <property type="nucleotide sequence ID" value="NZ_CP016094.1"/>
</dbReference>
<dbReference type="AlphaFoldDB" id="A0A1D8AR14"/>